<feature type="compositionally biased region" description="Basic and acidic residues" evidence="1">
    <location>
        <begin position="473"/>
        <end position="485"/>
    </location>
</feature>
<dbReference type="AlphaFoldDB" id="A0A9W7XFN2"/>
<evidence type="ECO:0000313" key="2">
    <source>
        <dbReference type="EMBL" id="KAJ1641892.1"/>
    </source>
</evidence>
<dbReference type="EMBL" id="JANBOH010000566">
    <property type="protein sequence ID" value="KAJ1641892.1"/>
    <property type="molecule type" value="Genomic_DNA"/>
</dbReference>
<dbReference type="InterPro" id="IPR050600">
    <property type="entry name" value="SETD3_SETD6_MTase"/>
</dbReference>
<keyword evidence="3" id="KW-1185">Reference proteome</keyword>
<feature type="compositionally biased region" description="Acidic residues" evidence="1">
    <location>
        <begin position="337"/>
        <end position="359"/>
    </location>
</feature>
<dbReference type="GO" id="GO:0016279">
    <property type="term" value="F:protein-lysine N-methyltransferase activity"/>
    <property type="evidence" value="ECO:0007669"/>
    <property type="project" value="TreeGrafter"/>
</dbReference>
<dbReference type="Gene3D" id="3.90.1410.10">
    <property type="entry name" value="set domain protein methyltransferase, domain 1"/>
    <property type="match status" value="2"/>
</dbReference>
<feature type="region of interest" description="Disordered" evidence="1">
    <location>
        <begin position="254"/>
        <end position="275"/>
    </location>
</feature>
<feature type="region of interest" description="Disordered" evidence="1">
    <location>
        <begin position="450"/>
        <end position="514"/>
    </location>
</feature>
<comment type="caution">
    <text evidence="2">The sequence shown here is derived from an EMBL/GenBank/DDBJ whole genome shotgun (WGS) entry which is preliminary data.</text>
</comment>
<evidence type="ECO:0008006" key="4">
    <source>
        <dbReference type="Google" id="ProtNLM"/>
    </source>
</evidence>
<organism evidence="2 3">
    <name type="scientific">Coemansia asiatica</name>
    <dbReference type="NCBI Taxonomy" id="1052880"/>
    <lineage>
        <taxon>Eukaryota</taxon>
        <taxon>Fungi</taxon>
        <taxon>Fungi incertae sedis</taxon>
        <taxon>Zoopagomycota</taxon>
        <taxon>Kickxellomycotina</taxon>
        <taxon>Kickxellomycetes</taxon>
        <taxon>Kickxellales</taxon>
        <taxon>Kickxellaceae</taxon>
        <taxon>Coemansia</taxon>
    </lineage>
</organism>
<proteinExistence type="predicted"/>
<dbReference type="GO" id="GO:0005634">
    <property type="term" value="C:nucleus"/>
    <property type="evidence" value="ECO:0007669"/>
    <property type="project" value="TreeGrafter"/>
</dbReference>
<feature type="compositionally biased region" description="Acidic residues" evidence="1">
    <location>
        <begin position="486"/>
        <end position="503"/>
    </location>
</feature>
<feature type="compositionally biased region" description="Acidic residues" evidence="1">
    <location>
        <begin position="296"/>
        <end position="312"/>
    </location>
</feature>
<protein>
    <recommendedName>
        <fullName evidence="4">SET domain-containing protein</fullName>
    </recommendedName>
</protein>
<dbReference type="CDD" id="cd10527">
    <property type="entry name" value="SET_LSMT"/>
    <property type="match status" value="1"/>
</dbReference>
<dbReference type="Proteomes" id="UP001145021">
    <property type="component" value="Unassembled WGS sequence"/>
</dbReference>
<feature type="compositionally biased region" description="Acidic residues" evidence="1">
    <location>
        <begin position="454"/>
        <end position="471"/>
    </location>
</feature>
<dbReference type="SUPFAM" id="SSF82199">
    <property type="entry name" value="SET domain"/>
    <property type="match status" value="2"/>
</dbReference>
<accession>A0A9W7XFN2</accession>
<reference evidence="2" key="1">
    <citation type="submission" date="2022-07" db="EMBL/GenBank/DDBJ databases">
        <title>Phylogenomic reconstructions and comparative analyses of Kickxellomycotina fungi.</title>
        <authorList>
            <person name="Reynolds N.K."/>
            <person name="Stajich J.E."/>
            <person name="Barry K."/>
            <person name="Grigoriev I.V."/>
            <person name="Crous P."/>
            <person name="Smith M.E."/>
        </authorList>
    </citation>
    <scope>NUCLEOTIDE SEQUENCE</scope>
    <source>
        <strain evidence="2">NBRC 105413</strain>
    </source>
</reference>
<feature type="region of interest" description="Disordered" evidence="1">
    <location>
        <begin position="296"/>
        <end position="316"/>
    </location>
</feature>
<dbReference type="PANTHER" id="PTHR13271">
    <property type="entry name" value="UNCHARACTERIZED PUTATIVE METHYLTRANSFERASE"/>
    <property type="match status" value="1"/>
</dbReference>
<dbReference type="PANTHER" id="PTHR13271:SF34">
    <property type="entry name" value="N-LYSINE METHYLTRANSFERASE SETD6"/>
    <property type="match status" value="1"/>
</dbReference>
<name>A0A9W7XFN2_9FUNG</name>
<sequence length="656" mass="74224">MSTVNSSSCTEKLQVLLQWFEENKITFNQEAIEVVEHKPTKRSSNIVSPEGFGIVARRNLQHEEPLVVIPKTAIISAATSALANIFYDEGLAGSLALCIAVMYEMSLGKQSPWYGYLQSLPENADIPVLWDAQARKWLDGTDVAKWLERDDASLRDDFKSLQKLVADYPRIFVSQNDIDWNSFTCFLNATSLVSSRAFSVDIFRGNSMVPFADIFNHKTAGENVHVESEEMVCPMCGEAFGCEHMEALEAMDVENESELNEDDDDDDEENNHGHEHRIDKYFKDCKDCNDCEEDYEDVESGSEEEEEEEFGEELPLLIDSNGVSIEEDNMDEVQQQDLDDEQYEEVESSDEEDEEEQDGEDKWLDTLDMVVFKSCKANSEVFNTYGEHGSAYLLHRYGFCDSQNPFESASLDLEMVFQAIAIANSETRASQVEELVSKYRDLFVDFHRAKSHDEEEEEEDEQEDEEEEQDVDGGNRDGINDKDQDGDVEMSEDDSDSDSDSEDNNSMPSFSIDAPGHPDVNLVALLVLGLADDSVFEQLLHSEDLFRQYFPLMRRFWLAFQEKLDAGASVAASLREANKVTTVKKSSAALVCRVAVALAEKRLESLGEDSAKLGIKPADPLQGQRWENAKQLRSNERKILQHFIKAYKKFLVKLSG</sequence>
<dbReference type="InterPro" id="IPR046341">
    <property type="entry name" value="SET_dom_sf"/>
</dbReference>
<feature type="compositionally biased region" description="Acidic residues" evidence="1">
    <location>
        <begin position="254"/>
        <end position="269"/>
    </location>
</feature>
<evidence type="ECO:0000313" key="3">
    <source>
        <dbReference type="Proteomes" id="UP001145021"/>
    </source>
</evidence>
<feature type="region of interest" description="Disordered" evidence="1">
    <location>
        <begin position="333"/>
        <end position="360"/>
    </location>
</feature>
<gene>
    <name evidence="2" type="ORF">LPJ64_006203</name>
</gene>
<evidence type="ECO:0000256" key="1">
    <source>
        <dbReference type="SAM" id="MobiDB-lite"/>
    </source>
</evidence>